<name>A0A4R0EN62_9GAMM</name>
<dbReference type="Proteomes" id="UP000291380">
    <property type="component" value="Unassembled WGS sequence"/>
</dbReference>
<accession>A0A4R0EN62</accession>
<dbReference type="OrthoDB" id="6708210at2"/>
<proteinExistence type="predicted"/>
<evidence type="ECO:0008006" key="3">
    <source>
        <dbReference type="Google" id="ProtNLM"/>
    </source>
</evidence>
<comment type="caution">
    <text evidence="1">The sequence shown here is derived from an EMBL/GenBank/DDBJ whole genome shotgun (WGS) entry which is preliminary data.</text>
</comment>
<dbReference type="NCBIfam" id="NF040519">
    <property type="entry name" value="Sbal_3080_fam"/>
    <property type="match status" value="1"/>
</dbReference>
<dbReference type="EMBL" id="SJOA01000006">
    <property type="protein sequence ID" value="TCB59863.1"/>
    <property type="molecule type" value="Genomic_DNA"/>
</dbReference>
<evidence type="ECO:0000313" key="1">
    <source>
        <dbReference type="EMBL" id="TCB59863.1"/>
    </source>
</evidence>
<organism evidence="1 2">
    <name type="scientific">Acinetobacter terrae</name>
    <dbReference type="NCBI Taxonomy" id="2731247"/>
    <lineage>
        <taxon>Bacteria</taxon>
        <taxon>Pseudomonadati</taxon>
        <taxon>Pseudomonadota</taxon>
        <taxon>Gammaproteobacteria</taxon>
        <taxon>Moraxellales</taxon>
        <taxon>Moraxellaceae</taxon>
        <taxon>Acinetobacter</taxon>
        <taxon>Acinetobacter Taxon 24</taxon>
    </lineage>
</organism>
<dbReference type="RefSeq" id="WP_067726307.1">
    <property type="nucleotide sequence ID" value="NZ_LSZG01000043.1"/>
</dbReference>
<protein>
    <recommendedName>
        <fullName evidence="3">Lipoprotein</fullName>
    </recommendedName>
</protein>
<reference evidence="1 2" key="1">
    <citation type="submission" date="2019-02" db="EMBL/GenBank/DDBJ databases">
        <title>High diversity of culturable Acinetobacter species in natural soil and water ecosystems.</title>
        <authorList>
            <person name="Radolfova-Krizova L."/>
            <person name="Nemec A."/>
        </authorList>
    </citation>
    <scope>NUCLEOTIDE SEQUENCE [LARGE SCALE GENOMIC DNA]</scope>
    <source>
        <strain evidence="1 2">ANC 4281</strain>
    </source>
</reference>
<evidence type="ECO:0000313" key="2">
    <source>
        <dbReference type="Proteomes" id="UP000291380"/>
    </source>
</evidence>
<sequence length="147" mass="16499">MKKLLIILMGGLGVVGCTSIQVKNTDGFQPQAVKQICIIKNPKVIVNGFEESLVRSFARYNIGARVYPENSDLTHCETTMDYTALRTWDIVTYLSYAKLTLMKDSKVVSNAEFRLKGNGGFALNKWRSTDTKIDELVDELMGVKSRK</sequence>
<dbReference type="AlphaFoldDB" id="A0A4R0EN62"/>
<gene>
    <name evidence="1" type="ORF">E0H85_06350</name>
</gene>
<dbReference type="PROSITE" id="PS51257">
    <property type="entry name" value="PROKAR_LIPOPROTEIN"/>
    <property type="match status" value="1"/>
</dbReference>